<evidence type="ECO:0000313" key="3">
    <source>
        <dbReference type="Proteomes" id="UP000465302"/>
    </source>
</evidence>
<keyword evidence="1" id="KW-1133">Transmembrane helix</keyword>
<reference evidence="2 3" key="1">
    <citation type="journal article" date="2019" name="Emerg. Microbes Infect.">
        <title>Comprehensive subspecies identification of 175 nontuberculous mycobacteria species based on 7547 genomic profiles.</title>
        <authorList>
            <person name="Matsumoto Y."/>
            <person name="Kinjo T."/>
            <person name="Motooka D."/>
            <person name="Nabeya D."/>
            <person name="Jung N."/>
            <person name="Uechi K."/>
            <person name="Horii T."/>
            <person name="Iida T."/>
            <person name="Fujita J."/>
            <person name="Nakamura S."/>
        </authorList>
    </citation>
    <scope>NUCLEOTIDE SEQUENCE [LARGE SCALE GENOMIC DNA]</scope>
    <source>
        <strain evidence="2 3">JCM 6377</strain>
    </source>
</reference>
<feature type="transmembrane region" description="Helical" evidence="1">
    <location>
        <begin position="20"/>
        <end position="41"/>
    </location>
</feature>
<dbReference type="AlphaFoldDB" id="A0A7I9WDN7"/>
<organism evidence="2 3">
    <name type="scientific">Mycolicibacterium agri</name>
    <name type="common">Mycobacterium agri</name>
    <dbReference type="NCBI Taxonomy" id="36811"/>
    <lineage>
        <taxon>Bacteria</taxon>
        <taxon>Bacillati</taxon>
        <taxon>Actinomycetota</taxon>
        <taxon>Actinomycetes</taxon>
        <taxon>Mycobacteriales</taxon>
        <taxon>Mycobacteriaceae</taxon>
        <taxon>Mycolicibacterium</taxon>
    </lineage>
</organism>
<accession>A0A7I9WDN7</accession>
<evidence type="ECO:0008006" key="4">
    <source>
        <dbReference type="Google" id="ProtNLM"/>
    </source>
</evidence>
<proteinExistence type="predicted"/>
<dbReference type="Proteomes" id="UP000465302">
    <property type="component" value="Unassembled WGS sequence"/>
</dbReference>
<sequence length="90" mass="9987">MAPLSRFLRRTPSLRTRVAFATAIAAAIVVGIVGTVVWIGITNDRKERLDRRLDEAAGFAIPFLPRGLDEIPKSPNDQDAIITGVSDWWR</sequence>
<evidence type="ECO:0000313" key="2">
    <source>
        <dbReference type="EMBL" id="GFG55841.1"/>
    </source>
</evidence>
<keyword evidence="1" id="KW-0812">Transmembrane</keyword>
<keyword evidence="1" id="KW-0472">Membrane</keyword>
<evidence type="ECO:0000256" key="1">
    <source>
        <dbReference type="SAM" id="Phobius"/>
    </source>
</evidence>
<protein>
    <recommendedName>
        <fullName evidence="4">Two-component sensor histidine kinase</fullName>
    </recommendedName>
</protein>
<dbReference type="EMBL" id="BLKS01000004">
    <property type="protein sequence ID" value="GFG55841.1"/>
    <property type="molecule type" value="Genomic_DNA"/>
</dbReference>
<gene>
    <name evidence="2" type="ORF">MAGR_72820</name>
</gene>
<comment type="caution">
    <text evidence="2">The sequence shown here is derived from an EMBL/GenBank/DDBJ whole genome shotgun (WGS) entry which is preliminary data.</text>
</comment>
<name>A0A7I9WDN7_MYCAG</name>